<evidence type="ECO:0000313" key="2">
    <source>
        <dbReference type="Proteomes" id="UP000316304"/>
    </source>
</evidence>
<organism evidence="1 2">
    <name type="scientific">Novipirellula galeiformis</name>
    <dbReference type="NCBI Taxonomy" id="2528004"/>
    <lineage>
        <taxon>Bacteria</taxon>
        <taxon>Pseudomonadati</taxon>
        <taxon>Planctomycetota</taxon>
        <taxon>Planctomycetia</taxon>
        <taxon>Pirellulales</taxon>
        <taxon>Pirellulaceae</taxon>
        <taxon>Novipirellula</taxon>
    </lineage>
</organism>
<comment type="caution">
    <text evidence="1">The sequence shown here is derived from an EMBL/GenBank/DDBJ whole genome shotgun (WGS) entry which is preliminary data.</text>
</comment>
<sequence length="54" mass="6331">MYFGRDILRFKFSYAAVTSVNVMPSNELGLLVNFGSHPKLEWQRFAHAERTNRQ</sequence>
<accession>A0A5C6CDA8</accession>
<gene>
    <name evidence="1" type="ORF">Pla52o_30930</name>
</gene>
<dbReference type="EMBL" id="SJPT01000005">
    <property type="protein sequence ID" value="TWU22045.1"/>
    <property type="molecule type" value="Genomic_DNA"/>
</dbReference>
<name>A0A5C6CDA8_9BACT</name>
<dbReference type="Proteomes" id="UP000316304">
    <property type="component" value="Unassembled WGS sequence"/>
</dbReference>
<evidence type="ECO:0000313" key="1">
    <source>
        <dbReference type="EMBL" id="TWU22045.1"/>
    </source>
</evidence>
<protein>
    <submittedName>
        <fullName evidence="1">Uncharacterized protein</fullName>
    </submittedName>
</protein>
<dbReference type="AlphaFoldDB" id="A0A5C6CDA8"/>
<reference evidence="1 2" key="1">
    <citation type="submission" date="2019-02" db="EMBL/GenBank/DDBJ databases">
        <title>Deep-cultivation of Planctomycetes and their phenomic and genomic characterization uncovers novel biology.</title>
        <authorList>
            <person name="Wiegand S."/>
            <person name="Jogler M."/>
            <person name="Boedeker C."/>
            <person name="Pinto D."/>
            <person name="Vollmers J."/>
            <person name="Rivas-Marin E."/>
            <person name="Kohn T."/>
            <person name="Peeters S.H."/>
            <person name="Heuer A."/>
            <person name="Rast P."/>
            <person name="Oberbeckmann S."/>
            <person name="Bunk B."/>
            <person name="Jeske O."/>
            <person name="Meyerdierks A."/>
            <person name="Storesund J.E."/>
            <person name="Kallscheuer N."/>
            <person name="Luecker S."/>
            <person name="Lage O.M."/>
            <person name="Pohl T."/>
            <person name="Merkel B.J."/>
            <person name="Hornburger P."/>
            <person name="Mueller R.-W."/>
            <person name="Bruemmer F."/>
            <person name="Labrenz M."/>
            <person name="Spormann A.M."/>
            <person name="Op Den Camp H."/>
            <person name="Overmann J."/>
            <person name="Amann R."/>
            <person name="Jetten M.S.M."/>
            <person name="Mascher T."/>
            <person name="Medema M.H."/>
            <person name="Devos D.P."/>
            <person name="Kaster A.-K."/>
            <person name="Ovreas L."/>
            <person name="Rohde M."/>
            <person name="Galperin M.Y."/>
            <person name="Jogler C."/>
        </authorList>
    </citation>
    <scope>NUCLEOTIDE SEQUENCE [LARGE SCALE GENOMIC DNA]</scope>
    <source>
        <strain evidence="1 2">Pla52o</strain>
    </source>
</reference>
<proteinExistence type="predicted"/>
<keyword evidence="2" id="KW-1185">Reference proteome</keyword>